<evidence type="ECO:0000313" key="2">
    <source>
        <dbReference type="Proteomes" id="UP000306585"/>
    </source>
</evidence>
<name>A0A5R9GUW4_9PROT</name>
<comment type="caution">
    <text evidence="1">The sequence shown here is derived from an EMBL/GenBank/DDBJ whole genome shotgun (WGS) entry which is preliminary data.</text>
</comment>
<sequence>MNGGKTNAWRPGKRDAVFLAIVAAVILLLVYGTSERTTKAVPDDETHRTVTSRDQCMSCHGAEGVRPQPAGHIQGGQCFQCHTQPRGWTGGKP</sequence>
<dbReference type="OrthoDB" id="5297160at2"/>
<dbReference type="Proteomes" id="UP000306585">
    <property type="component" value="Unassembled WGS sequence"/>
</dbReference>
<accession>A0A5R9GUW4</accession>
<keyword evidence="2" id="KW-1185">Reference proteome</keyword>
<dbReference type="EMBL" id="VBRY01000001">
    <property type="protein sequence ID" value="TLS69248.1"/>
    <property type="molecule type" value="Genomic_DNA"/>
</dbReference>
<evidence type="ECO:0000313" key="1">
    <source>
        <dbReference type="EMBL" id="TLS69248.1"/>
    </source>
</evidence>
<dbReference type="RefSeq" id="WP_138238061.1">
    <property type="nucleotide sequence ID" value="NZ_VBRY01000001.1"/>
</dbReference>
<dbReference type="InterPro" id="IPR036280">
    <property type="entry name" value="Multihaem_cyt_sf"/>
</dbReference>
<gene>
    <name evidence="1" type="ORF">FEF65_01840</name>
</gene>
<reference evidence="1 2" key="1">
    <citation type="journal article" date="2019" name="Appl. Environ. Microbiol.">
        <title>Environmental Evidence and Genomic Insight of Iron-oxidizing Bacteria Preference Towards More Corrosion Resistant Stainless Steel at Higher Salinities.</title>
        <authorList>
            <person name="Garrison C.E."/>
            <person name="Price K.A."/>
            <person name="Field E.K."/>
        </authorList>
    </citation>
    <scope>NUCLEOTIDE SEQUENCE [LARGE SCALE GENOMIC DNA]</scope>
    <source>
        <strain evidence="1 2">P3</strain>
    </source>
</reference>
<dbReference type="SUPFAM" id="SSF48695">
    <property type="entry name" value="Multiheme cytochromes"/>
    <property type="match status" value="1"/>
</dbReference>
<evidence type="ECO:0008006" key="3">
    <source>
        <dbReference type="Google" id="ProtNLM"/>
    </source>
</evidence>
<proteinExistence type="predicted"/>
<protein>
    <recommendedName>
        <fullName evidence="3">Doubled CXXCH motif domain-containing protein</fullName>
    </recommendedName>
</protein>
<dbReference type="AlphaFoldDB" id="A0A5R9GUW4"/>
<organism evidence="1 2">
    <name type="scientific">Mariprofundus erugo</name>
    <dbReference type="NCBI Taxonomy" id="2528639"/>
    <lineage>
        <taxon>Bacteria</taxon>
        <taxon>Pseudomonadati</taxon>
        <taxon>Pseudomonadota</taxon>
        <taxon>Candidatius Mariprofundia</taxon>
        <taxon>Mariprofundales</taxon>
        <taxon>Mariprofundaceae</taxon>
        <taxon>Mariprofundus</taxon>
    </lineage>
</organism>